<proteinExistence type="predicted"/>
<reference evidence="2" key="1">
    <citation type="submission" date="2021-01" db="EMBL/GenBank/DDBJ databases">
        <title>Whole genome shotgun sequence of Planotetraspora silvatica NBRC 100141.</title>
        <authorList>
            <person name="Komaki H."/>
            <person name="Tamura T."/>
        </authorList>
    </citation>
    <scope>NUCLEOTIDE SEQUENCE</scope>
    <source>
        <strain evidence="2">NBRC 100141</strain>
    </source>
</reference>
<accession>A0A8J3XP44</accession>
<name>A0A8J3XP44_9ACTN</name>
<sequence>MTHRTCPSANTKYDRRDIQPGSTRDSRGFINKVAAEWQKPLMIVCGMDGRETRQRSVDLQGFSENALLADSEKYQNAGQ</sequence>
<evidence type="ECO:0000313" key="3">
    <source>
        <dbReference type="Proteomes" id="UP000644610"/>
    </source>
</evidence>
<dbReference type="AlphaFoldDB" id="A0A8J3XP44"/>
<keyword evidence="3" id="KW-1185">Reference proteome</keyword>
<dbReference type="EMBL" id="BOOQ01000027">
    <property type="protein sequence ID" value="GII47855.1"/>
    <property type="molecule type" value="Genomic_DNA"/>
</dbReference>
<evidence type="ECO:0000313" key="2">
    <source>
        <dbReference type="EMBL" id="GII47855.1"/>
    </source>
</evidence>
<protein>
    <submittedName>
        <fullName evidence="2">Uncharacterized protein</fullName>
    </submittedName>
</protein>
<dbReference type="Proteomes" id="UP000644610">
    <property type="component" value="Unassembled WGS sequence"/>
</dbReference>
<dbReference type="RefSeq" id="WP_203976723.1">
    <property type="nucleotide sequence ID" value="NZ_BAAAKY010000027.1"/>
</dbReference>
<comment type="caution">
    <text evidence="2">The sequence shown here is derived from an EMBL/GenBank/DDBJ whole genome shotgun (WGS) entry which is preliminary data.</text>
</comment>
<gene>
    <name evidence="2" type="ORF">Psi02_42790</name>
</gene>
<feature type="region of interest" description="Disordered" evidence="1">
    <location>
        <begin position="1"/>
        <end position="27"/>
    </location>
</feature>
<feature type="compositionally biased region" description="Polar residues" evidence="1">
    <location>
        <begin position="1"/>
        <end position="11"/>
    </location>
</feature>
<evidence type="ECO:0000256" key="1">
    <source>
        <dbReference type="SAM" id="MobiDB-lite"/>
    </source>
</evidence>
<organism evidence="2 3">
    <name type="scientific">Planotetraspora silvatica</name>
    <dbReference type="NCBI Taxonomy" id="234614"/>
    <lineage>
        <taxon>Bacteria</taxon>
        <taxon>Bacillati</taxon>
        <taxon>Actinomycetota</taxon>
        <taxon>Actinomycetes</taxon>
        <taxon>Streptosporangiales</taxon>
        <taxon>Streptosporangiaceae</taxon>
        <taxon>Planotetraspora</taxon>
    </lineage>
</organism>